<name>Q3JQ33_BURP1</name>
<dbReference type="HOGENOM" id="CLU_711111_0_0_4"/>
<evidence type="ECO:0000256" key="1">
    <source>
        <dbReference type="SAM" id="MobiDB-lite"/>
    </source>
</evidence>
<evidence type="ECO:0000313" key="3">
    <source>
        <dbReference type="Proteomes" id="UP000002700"/>
    </source>
</evidence>
<feature type="region of interest" description="Disordered" evidence="1">
    <location>
        <begin position="228"/>
        <end position="305"/>
    </location>
</feature>
<evidence type="ECO:0000313" key="2">
    <source>
        <dbReference type="EMBL" id="ABA50790.1"/>
    </source>
</evidence>
<sequence>MPAAHAGARSHFPFRDFLRLELDDLVERRTHIHRVLREPLLLVVDGHERRHRHRIAVLVDRDEHDEAIGRLAQHAALRVARVHRHVDVHARAARRDDARLQLDEIADENRPLETDVADAHRHAIAARPDRRTGIRGFVDPFHQRAAVHLAAEVDGRRLGEEAENGFGTVKRRGGRGGHLGWLQFCWCGGKGDDYTLRCDMAPQALFGAAARAVAAAVAAALPMRVRMPRSRRRARRLAVSCGSSRPDRSCRTSRCGRSRRPNRPRRRTHSLRKRTRQEGLQPVFSSEQISSSSGASPSRAGQSSDVAFYARRRRTRSKPVAVSWRPAIRPFDLSTFRPFDLSTFRPFDLSTFRPFDHRPSTIDIDHRPSGFGLRASGFGLRAFCRLAT</sequence>
<accession>Q3JQ33</accession>
<organism evidence="2 3">
    <name type="scientific">Burkholderia pseudomallei (strain 1710b)</name>
    <dbReference type="NCBI Taxonomy" id="320372"/>
    <lineage>
        <taxon>Bacteria</taxon>
        <taxon>Pseudomonadati</taxon>
        <taxon>Pseudomonadota</taxon>
        <taxon>Betaproteobacteria</taxon>
        <taxon>Burkholderiales</taxon>
        <taxon>Burkholderiaceae</taxon>
        <taxon>Burkholderia</taxon>
        <taxon>pseudomallei group</taxon>
    </lineage>
</organism>
<dbReference type="EMBL" id="CP000124">
    <property type="protein sequence ID" value="ABA50790.1"/>
    <property type="molecule type" value="Genomic_DNA"/>
</dbReference>
<dbReference type="Proteomes" id="UP000002700">
    <property type="component" value="Chromosome I"/>
</dbReference>
<feature type="compositionally biased region" description="Basic residues" evidence="1">
    <location>
        <begin position="254"/>
        <end position="275"/>
    </location>
</feature>
<reference evidence="2 3" key="1">
    <citation type="submission" date="2005-09" db="EMBL/GenBank/DDBJ databases">
        <authorList>
            <person name="Woods D.E."/>
            <person name="Nierman W.C."/>
        </authorList>
    </citation>
    <scope>NUCLEOTIDE SEQUENCE [LARGE SCALE GENOMIC DNA]</scope>
    <source>
        <strain evidence="2 3">1710b</strain>
    </source>
</reference>
<dbReference type="AlphaFoldDB" id="Q3JQ33"/>
<feature type="compositionally biased region" description="Low complexity" evidence="1">
    <location>
        <begin position="285"/>
        <end position="304"/>
    </location>
</feature>
<dbReference type="EnsemblBacteria" id="ABA50790">
    <property type="protein sequence ID" value="ABA50790"/>
    <property type="gene ID" value="BURPS1710b_2942"/>
</dbReference>
<protein>
    <submittedName>
        <fullName evidence="2">Uncharacterized protein</fullName>
    </submittedName>
</protein>
<dbReference type="KEGG" id="bpm:BURPS1710b_2942"/>
<proteinExistence type="predicted"/>
<gene>
    <name evidence="2" type="ordered locus">BURPS1710b_2942</name>
</gene>